<protein>
    <submittedName>
        <fullName evidence="1">Uncharacterized protein</fullName>
    </submittedName>
</protein>
<comment type="caution">
    <text evidence="1">The sequence shown here is derived from an EMBL/GenBank/DDBJ whole genome shotgun (WGS) entry which is preliminary data.</text>
</comment>
<dbReference type="Proteomes" id="UP001472677">
    <property type="component" value="Unassembled WGS sequence"/>
</dbReference>
<evidence type="ECO:0000313" key="2">
    <source>
        <dbReference type="Proteomes" id="UP001472677"/>
    </source>
</evidence>
<sequence>MYLATNGELWAISLMGECWLGMQVIETHFRGTTTLAVTDILNGVSQDSRNLVSVRSICELCQRQLSAHIKHIQRSQCYSRPDRKIVEQQSRAHMLSTSSEGSLEDPIGKHSWFSRLKLRSPSFSPLPVLLLSKDGIFESYLSLHC</sequence>
<keyword evidence="2" id="KW-1185">Reference proteome</keyword>
<accession>A0ABR2FML1</accession>
<dbReference type="EMBL" id="JBBPBM010000006">
    <property type="protein sequence ID" value="KAK8582208.1"/>
    <property type="molecule type" value="Genomic_DNA"/>
</dbReference>
<proteinExistence type="predicted"/>
<name>A0ABR2FML1_9ROSI</name>
<organism evidence="1 2">
    <name type="scientific">Hibiscus sabdariffa</name>
    <name type="common">roselle</name>
    <dbReference type="NCBI Taxonomy" id="183260"/>
    <lineage>
        <taxon>Eukaryota</taxon>
        <taxon>Viridiplantae</taxon>
        <taxon>Streptophyta</taxon>
        <taxon>Embryophyta</taxon>
        <taxon>Tracheophyta</taxon>
        <taxon>Spermatophyta</taxon>
        <taxon>Magnoliopsida</taxon>
        <taxon>eudicotyledons</taxon>
        <taxon>Gunneridae</taxon>
        <taxon>Pentapetalae</taxon>
        <taxon>rosids</taxon>
        <taxon>malvids</taxon>
        <taxon>Malvales</taxon>
        <taxon>Malvaceae</taxon>
        <taxon>Malvoideae</taxon>
        <taxon>Hibiscus</taxon>
    </lineage>
</organism>
<reference evidence="1 2" key="1">
    <citation type="journal article" date="2024" name="G3 (Bethesda)">
        <title>Genome assembly of Hibiscus sabdariffa L. provides insights into metabolisms of medicinal natural products.</title>
        <authorList>
            <person name="Kim T."/>
        </authorList>
    </citation>
    <scope>NUCLEOTIDE SEQUENCE [LARGE SCALE GENOMIC DNA]</scope>
    <source>
        <strain evidence="1">TK-2024</strain>
        <tissue evidence="1">Old leaves</tissue>
    </source>
</reference>
<evidence type="ECO:0000313" key="1">
    <source>
        <dbReference type="EMBL" id="KAK8582208.1"/>
    </source>
</evidence>
<gene>
    <name evidence="1" type="ORF">V6N12_072400</name>
</gene>